<evidence type="ECO:0000313" key="1">
    <source>
        <dbReference type="EMBL" id="KAK2954638.1"/>
    </source>
</evidence>
<proteinExistence type="predicted"/>
<dbReference type="Proteomes" id="UP001281761">
    <property type="component" value="Unassembled WGS sequence"/>
</dbReference>
<evidence type="ECO:0000313" key="2">
    <source>
        <dbReference type="Proteomes" id="UP001281761"/>
    </source>
</evidence>
<organism evidence="1 2">
    <name type="scientific">Blattamonas nauphoetae</name>
    <dbReference type="NCBI Taxonomy" id="2049346"/>
    <lineage>
        <taxon>Eukaryota</taxon>
        <taxon>Metamonada</taxon>
        <taxon>Preaxostyla</taxon>
        <taxon>Oxymonadida</taxon>
        <taxon>Blattamonas</taxon>
    </lineage>
</organism>
<gene>
    <name evidence="1" type="ORF">BLNAU_10489</name>
</gene>
<comment type="caution">
    <text evidence="1">The sequence shown here is derived from an EMBL/GenBank/DDBJ whole genome shotgun (WGS) entry which is preliminary data.</text>
</comment>
<reference evidence="1 2" key="1">
    <citation type="journal article" date="2022" name="bioRxiv">
        <title>Genomics of Preaxostyla Flagellates Illuminates Evolutionary Transitions and the Path Towards Mitochondrial Loss.</title>
        <authorList>
            <person name="Novak L.V.F."/>
            <person name="Treitli S.C."/>
            <person name="Pyrih J."/>
            <person name="Halakuc P."/>
            <person name="Pipaliya S.V."/>
            <person name="Vacek V."/>
            <person name="Brzon O."/>
            <person name="Soukal P."/>
            <person name="Eme L."/>
            <person name="Dacks J.B."/>
            <person name="Karnkowska A."/>
            <person name="Elias M."/>
            <person name="Hampl V."/>
        </authorList>
    </citation>
    <scope>NUCLEOTIDE SEQUENCE [LARGE SCALE GENOMIC DNA]</scope>
    <source>
        <strain evidence="1">NAU3</strain>
        <tissue evidence="1">Gut</tissue>
    </source>
</reference>
<name>A0ABQ9XQF8_9EUKA</name>
<accession>A0ABQ9XQF8</accession>
<dbReference type="EMBL" id="JARBJD010000076">
    <property type="protein sequence ID" value="KAK2954638.1"/>
    <property type="molecule type" value="Genomic_DNA"/>
</dbReference>
<sequence>MLTLSLPSFWSWNARTLSPHSGHGMLALSPLILVMECSHSLPSFWSWNAHTLSPLILVMECSHSLPSFWSWNARTLSPHSGHGMLALSPLILVMECSHSLPSFWSWNARTLSPHSGHGMLTLSPLILVMECSHSLPSFWSWNARTLSPHSGHGMLALSPLILVMECSHSLPSFWSWNAHTLSPHSGHGMLALSPLILVMECSDSLPSFWSWNARTLSPHSGHGMLAVSNALTFSGTDETPSVGSRAGIMMQRWETRLVFDGMDGFEDTIEQHRSEKCESGGDRIHQPPFHRCLGECSRNAILEDSTETEFSVVSSPFVSAADPNTLSFKSQVALHFHFESRSFDFAACSHAQPRAPLSSITLFTWPAVCHSLVVRSEFFSFVSDVVRFKSFTGFILING</sequence>
<keyword evidence="2" id="KW-1185">Reference proteome</keyword>
<protein>
    <submittedName>
        <fullName evidence="1">Uncharacterized protein</fullName>
    </submittedName>
</protein>